<feature type="transmembrane region" description="Helical" evidence="14">
    <location>
        <begin position="234"/>
        <end position="255"/>
    </location>
</feature>
<keyword evidence="7 14" id="KW-1133">Transmembrane helix</keyword>
<evidence type="ECO:0000256" key="2">
    <source>
        <dbReference type="ARBA" id="ARBA00006434"/>
    </source>
</evidence>
<evidence type="ECO:0000256" key="14">
    <source>
        <dbReference type="SAM" id="Phobius"/>
    </source>
</evidence>
<comment type="similarity">
    <text evidence="2 13">Belongs to the sodium:solute symporter (SSF) (TC 2.A.21) family.</text>
</comment>
<dbReference type="InterPro" id="IPR038377">
    <property type="entry name" value="Na/Glc_symporter_sf"/>
</dbReference>
<feature type="transmembrane region" description="Helical" evidence="14">
    <location>
        <begin position="445"/>
        <end position="464"/>
    </location>
</feature>
<dbReference type="Gene3D" id="1.20.1730.10">
    <property type="entry name" value="Sodium/glucose cotransporter"/>
    <property type="match status" value="1"/>
</dbReference>
<dbReference type="InterPro" id="IPR050277">
    <property type="entry name" value="Sodium:Solute_Symporter"/>
</dbReference>
<evidence type="ECO:0000256" key="9">
    <source>
        <dbReference type="ARBA" id="ARBA00023065"/>
    </source>
</evidence>
<feature type="transmembrane region" description="Helical" evidence="14">
    <location>
        <begin position="80"/>
        <end position="99"/>
    </location>
</feature>
<evidence type="ECO:0000256" key="1">
    <source>
        <dbReference type="ARBA" id="ARBA00004651"/>
    </source>
</evidence>
<keyword evidence="5 14" id="KW-0812">Transmembrane</keyword>
<keyword evidence="9" id="KW-0406">Ion transport</keyword>
<feature type="transmembrane region" description="Helical" evidence="14">
    <location>
        <begin position="154"/>
        <end position="175"/>
    </location>
</feature>
<dbReference type="EMBL" id="CDRZ01000229">
    <property type="protein sequence ID" value="CEO88991.1"/>
    <property type="molecule type" value="Genomic_DNA"/>
</dbReference>
<evidence type="ECO:0000256" key="11">
    <source>
        <dbReference type="ARBA" id="ARBA00023201"/>
    </source>
</evidence>
<keyword evidence="16" id="KW-1185">Reference proteome</keyword>
<feature type="transmembrane region" description="Helical" evidence="14">
    <location>
        <begin position="319"/>
        <end position="348"/>
    </location>
</feature>
<name>A0A0B7MLZ4_9FIRM</name>
<feature type="transmembrane region" description="Helical" evidence="14">
    <location>
        <begin position="421"/>
        <end position="439"/>
    </location>
</feature>
<keyword evidence="6" id="KW-0769">Symport</keyword>
<keyword evidence="3" id="KW-0813">Transport</keyword>
<dbReference type="GO" id="GO:0005886">
    <property type="term" value="C:plasma membrane"/>
    <property type="evidence" value="ECO:0007669"/>
    <property type="project" value="UniProtKB-SubCell"/>
</dbReference>
<accession>A0A0B7MLZ4</accession>
<evidence type="ECO:0000313" key="16">
    <source>
        <dbReference type="Proteomes" id="UP000046155"/>
    </source>
</evidence>
<evidence type="ECO:0000256" key="6">
    <source>
        <dbReference type="ARBA" id="ARBA00022847"/>
    </source>
</evidence>
<dbReference type="PROSITE" id="PS50283">
    <property type="entry name" value="NA_SOLUT_SYMP_3"/>
    <property type="match status" value="1"/>
</dbReference>
<dbReference type="Pfam" id="PF00474">
    <property type="entry name" value="SSF"/>
    <property type="match status" value="1"/>
</dbReference>
<organism evidence="15 16">
    <name type="scientific">Syntrophaceticus schinkii</name>
    <dbReference type="NCBI Taxonomy" id="499207"/>
    <lineage>
        <taxon>Bacteria</taxon>
        <taxon>Bacillati</taxon>
        <taxon>Bacillota</taxon>
        <taxon>Clostridia</taxon>
        <taxon>Thermoanaerobacterales</taxon>
        <taxon>Thermoanaerobacterales Family III. Incertae Sedis</taxon>
        <taxon>Syntrophaceticus</taxon>
    </lineage>
</organism>
<dbReference type="PANTHER" id="PTHR48086">
    <property type="entry name" value="SODIUM/PROLINE SYMPORTER-RELATED"/>
    <property type="match status" value="1"/>
</dbReference>
<sequence length="492" mass="52967">MTAKLIFWVIAIYAVVGTALAFSARKGMGGGVEEYFLASRSFGPLVAIGTYTATIYGAFMTIGLPALVYRSGVGAEGLEILYLAGLLLVVYFGPRFWLAGKKYGYITPYEMFADRFNSKWVAVVMGIGAIIFLVPYCASQVMGIGYTLQGLTNGVVPFIVGVTIAIVLSVLWAVIAGLRSVAWTDTLMATIMLIGVSAVTIYVVNVHLGGFGSLFHALETNYPQHLTVPGPDGYFSLGNFLGITVGWFLFSMSYPHITQRLFVSDSIKTLRSMIRGFMCFGLFYTFICITWGLCARVLMPGLENPDLATPMLLGNFVPPVLSVIVMVGIVAAVISTVDSVFLSLSSLLSEDVCKNASPEMSENKRLKIGKYFLLIQAVIVWIFSVQQFDMVAILQLVSSAFMTVMVPTIVGCFFWKKSTAAGSLSSVIGGGALALYLTLANVNPLGLGTGVWALVVASVIYVVVSLATQPPTEKAEEFLGYLDDALAEKNCI</sequence>
<protein>
    <submittedName>
        <fullName evidence="15">Na+/solute symporter</fullName>
    </submittedName>
</protein>
<feature type="transmembrane region" description="Helical" evidence="14">
    <location>
        <begin position="187"/>
        <end position="214"/>
    </location>
</feature>
<dbReference type="InterPro" id="IPR001734">
    <property type="entry name" value="Na/solute_symporter"/>
</dbReference>
<dbReference type="CDD" id="cd10322">
    <property type="entry name" value="SLC5sbd"/>
    <property type="match status" value="1"/>
</dbReference>
<dbReference type="GO" id="GO:0015293">
    <property type="term" value="F:symporter activity"/>
    <property type="evidence" value="ECO:0007669"/>
    <property type="project" value="UniProtKB-KW"/>
</dbReference>
<keyword evidence="10 14" id="KW-0472">Membrane</keyword>
<evidence type="ECO:0000313" key="15">
    <source>
        <dbReference type="EMBL" id="CEO88991.1"/>
    </source>
</evidence>
<feature type="transmembrane region" description="Helical" evidence="14">
    <location>
        <begin position="368"/>
        <end position="386"/>
    </location>
</feature>
<evidence type="ECO:0000256" key="12">
    <source>
        <dbReference type="ARBA" id="ARBA00033708"/>
    </source>
</evidence>
<evidence type="ECO:0000256" key="4">
    <source>
        <dbReference type="ARBA" id="ARBA00022475"/>
    </source>
</evidence>
<keyword evidence="8" id="KW-0915">Sodium</keyword>
<proteinExistence type="inferred from homology"/>
<evidence type="ECO:0000256" key="3">
    <source>
        <dbReference type="ARBA" id="ARBA00022448"/>
    </source>
</evidence>
<dbReference type="OrthoDB" id="9810181at2"/>
<evidence type="ECO:0000256" key="8">
    <source>
        <dbReference type="ARBA" id="ARBA00023053"/>
    </source>
</evidence>
<evidence type="ECO:0000256" key="10">
    <source>
        <dbReference type="ARBA" id="ARBA00023136"/>
    </source>
</evidence>
<feature type="transmembrane region" description="Helical" evidence="14">
    <location>
        <begin position="120"/>
        <end position="142"/>
    </location>
</feature>
<evidence type="ECO:0000256" key="13">
    <source>
        <dbReference type="RuleBase" id="RU362091"/>
    </source>
</evidence>
<dbReference type="RefSeq" id="WP_044665040.1">
    <property type="nucleotide sequence ID" value="NZ_CDRZ01000229.1"/>
</dbReference>
<feature type="transmembrane region" description="Helical" evidence="14">
    <location>
        <begin position="276"/>
        <end position="299"/>
    </location>
</feature>
<feature type="transmembrane region" description="Helical" evidence="14">
    <location>
        <begin position="392"/>
        <end position="414"/>
    </location>
</feature>
<feature type="transmembrane region" description="Helical" evidence="14">
    <location>
        <begin position="45"/>
        <end position="68"/>
    </location>
</feature>
<dbReference type="GO" id="GO:0006814">
    <property type="term" value="P:sodium ion transport"/>
    <property type="evidence" value="ECO:0007669"/>
    <property type="project" value="UniProtKB-KW"/>
</dbReference>
<comment type="catalytic activity">
    <reaction evidence="12">
        <text>L-proline(in) + Na(+)(in) = L-proline(out) + Na(+)(out)</text>
        <dbReference type="Rhea" id="RHEA:28967"/>
        <dbReference type="ChEBI" id="CHEBI:29101"/>
        <dbReference type="ChEBI" id="CHEBI:60039"/>
    </reaction>
</comment>
<gene>
    <name evidence="15" type="ORF">SSCH_330008</name>
</gene>
<feature type="transmembrane region" description="Helical" evidence="14">
    <location>
        <begin position="6"/>
        <end position="24"/>
    </location>
</feature>
<keyword evidence="11" id="KW-0739">Sodium transport</keyword>
<dbReference type="Proteomes" id="UP000046155">
    <property type="component" value="Unassembled WGS sequence"/>
</dbReference>
<dbReference type="AlphaFoldDB" id="A0A0B7MLZ4"/>
<evidence type="ECO:0000256" key="5">
    <source>
        <dbReference type="ARBA" id="ARBA00022692"/>
    </source>
</evidence>
<reference evidence="16" key="1">
    <citation type="submission" date="2015-01" db="EMBL/GenBank/DDBJ databases">
        <authorList>
            <person name="Manzoor Shahid"/>
            <person name="Zubair Saima"/>
        </authorList>
    </citation>
    <scope>NUCLEOTIDE SEQUENCE [LARGE SCALE GENOMIC DNA]</scope>
    <source>
        <strain evidence="16">Sp3</strain>
    </source>
</reference>
<evidence type="ECO:0000256" key="7">
    <source>
        <dbReference type="ARBA" id="ARBA00022989"/>
    </source>
</evidence>
<keyword evidence="4" id="KW-1003">Cell membrane</keyword>
<comment type="subcellular location">
    <subcellularLocation>
        <location evidence="1">Cell membrane</location>
        <topology evidence="1">Multi-pass membrane protein</topology>
    </subcellularLocation>
</comment>
<dbReference type="PANTHER" id="PTHR48086:SF3">
    <property type="entry name" value="SODIUM_PROLINE SYMPORTER"/>
    <property type="match status" value="1"/>
</dbReference>